<comment type="subcellular location">
    <subcellularLocation>
        <location evidence="1 12">Endoplasmic reticulum membrane</location>
        <topology evidence="1 12">Multi-pass membrane protein</topology>
    </subcellularLocation>
</comment>
<keyword evidence="4 12" id="KW-0328">Glycosyltransferase</keyword>
<evidence type="ECO:0000256" key="8">
    <source>
        <dbReference type="ARBA" id="ARBA00022989"/>
    </source>
</evidence>
<evidence type="ECO:0000256" key="12">
    <source>
        <dbReference type="RuleBase" id="RU363075"/>
    </source>
</evidence>
<dbReference type="GO" id="GO:0052917">
    <property type="term" value="F:dol-P-Man:Man(7)GlcNAc(2)-PP-Dol alpha-1,6-mannosyltransferase activity"/>
    <property type="evidence" value="ECO:0007669"/>
    <property type="project" value="UniProtKB-EC"/>
</dbReference>
<reference evidence="13 14" key="1">
    <citation type="submission" date="2018-10" db="EMBL/GenBank/DDBJ databases">
        <title>Fifty Aureobasidium pullulans genomes reveal a recombining polyextremotolerant generalist.</title>
        <authorList>
            <person name="Gostincar C."/>
            <person name="Turk M."/>
            <person name="Zajc J."/>
            <person name="Gunde-Cimerman N."/>
        </authorList>
    </citation>
    <scope>NUCLEOTIDE SEQUENCE [LARGE SCALE GENOMIC DNA]</scope>
    <source>
        <strain evidence="13 14">EXF-4256</strain>
    </source>
</reference>
<dbReference type="PANTHER" id="PTHR22760:SF1">
    <property type="entry name" value="DOL-P-MAN:MAN(7)GLCNAC(2)-PP-DOL ALPHA-1,6-MANNOSYLTRANSFERASE"/>
    <property type="match status" value="1"/>
</dbReference>
<dbReference type="Proteomes" id="UP000305064">
    <property type="component" value="Unassembled WGS sequence"/>
</dbReference>
<evidence type="ECO:0000313" key="13">
    <source>
        <dbReference type="EMBL" id="THY72925.1"/>
    </source>
</evidence>
<evidence type="ECO:0000313" key="14">
    <source>
        <dbReference type="Proteomes" id="UP000305064"/>
    </source>
</evidence>
<comment type="caution">
    <text evidence="13">The sequence shown here is derived from an EMBL/GenBank/DDBJ whole genome shotgun (WGS) entry which is preliminary data.</text>
</comment>
<feature type="transmembrane region" description="Helical" evidence="12">
    <location>
        <begin position="159"/>
        <end position="179"/>
    </location>
</feature>
<feature type="transmembrane region" description="Helical" evidence="12">
    <location>
        <begin position="318"/>
        <end position="335"/>
    </location>
</feature>
<proteinExistence type="inferred from homology"/>
<dbReference type="InterPro" id="IPR005599">
    <property type="entry name" value="GPI_mannosylTrfase"/>
</dbReference>
<dbReference type="PANTHER" id="PTHR22760">
    <property type="entry name" value="GLYCOSYLTRANSFERASE"/>
    <property type="match status" value="1"/>
</dbReference>
<evidence type="ECO:0000256" key="10">
    <source>
        <dbReference type="ARBA" id="ARBA00044721"/>
    </source>
</evidence>
<keyword evidence="6 12" id="KW-0812">Transmembrane</keyword>
<evidence type="ECO:0000256" key="4">
    <source>
        <dbReference type="ARBA" id="ARBA00022676"/>
    </source>
</evidence>
<dbReference type="AlphaFoldDB" id="A0A4S9PS70"/>
<dbReference type="EMBL" id="QZBJ01000041">
    <property type="protein sequence ID" value="THY72925.1"/>
    <property type="molecule type" value="Genomic_DNA"/>
</dbReference>
<evidence type="ECO:0000256" key="2">
    <source>
        <dbReference type="ARBA" id="ARBA00004922"/>
    </source>
</evidence>
<comment type="similarity">
    <text evidence="3 12">Belongs to the glycosyltransferase 22 family.</text>
</comment>
<keyword evidence="8 12" id="KW-1133">Transmembrane helix</keyword>
<comment type="pathway">
    <text evidence="2">Protein modification; protein glycosylation.</text>
</comment>
<evidence type="ECO:0000256" key="3">
    <source>
        <dbReference type="ARBA" id="ARBA00007063"/>
    </source>
</evidence>
<dbReference type="Pfam" id="PF03901">
    <property type="entry name" value="Glyco_transf_22"/>
    <property type="match status" value="1"/>
</dbReference>
<gene>
    <name evidence="13" type="ORF">D6C94_06246</name>
</gene>
<organism evidence="13 14">
    <name type="scientific">Aureobasidium pullulans</name>
    <name type="common">Black yeast</name>
    <name type="synonym">Pullularia pullulans</name>
    <dbReference type="NCBI Taxonomy" id="5580"/>
    <lineage>
        <taxon>Eukaryota</taxon>
        <taxon>Fungi</taxon>
        <taxon>Dikarya</taxon>
        <taxon>Ascomycota</taxon>
        <taxon>Pezizomycotina</taxon>
        <taxon>Dothideomycetes</taxon>
        <taxon>Dothideomycetidae</taxon>
        <taxon>Dothideales</taxon>
        <taxon>Saccotheciaceae</taxon>
        <taxon>Aureobasidium</taxon>
    </lineage>
</organism>
<keyword evidence="7 12" id="KW-0256">Endoplasmic reticulum</keyword>
<evidence type="ECO:0000256" key="9">
    <source>
        <dbReference type="ARBA" id="ARBA00023136"/>
    </source>
</evidence>
<feature type="transmembrane region" description="Helical" evidence="12">
    <location>
        <begin position="5"/>
        <end position="24"/>
    </location>
</feature>
<feature type="transmembrane region" description="Helical" evidence="12">
    <location>
        <begin position="341"/>
        <end position="361"/>
    </location>
</feature>
<keyword evidence="9 12" id="KW-0472">Membrane</keyword>
<dbReference type="GO" id="GO:0006487">
    <property type="term" value="P:protein N-linked glycosylation"/>
    <property type="evidence" value="ECO:0007669"/>
    <property type="project" value="TreeGrafter"/>
</dbReference>
<keyword evidence="5" id="KW-0808">Transferase</keyword>
<feature type="transmembrane region" description="Helical" evidence="12">
    <location>
        <begin position="191"/>
        <end position="213"/>
    </location>
</feature>
<evidence type="ECO:0000256" key="11">
    <source>
        <dbReference type="ARBA" id="ARBA00048899"/>
    </source>
</evidence>
<comment type="catalytic activity">
    <reaction evidence="11">
        <text>an alpha-D-Man-(1-&gt;2)-alpha-D-Man-(1-&gt;2)-alpha-D-Man-(1-&gt;3)-[alpha-D-Man-(1-&gt;2)-alpha-D-Man-(1-&gt;3)-alpha-D-Man-(1-&gt;6)]-beta-D-Man-(1-&gt;4)-beta-D-GlcNAc-(1-&gt;4)-alpha-D-GlcNAc-diphospho-di-trans,poly-cis-dolichol + a di-trans,poly-cis-dolichyl beta-D-mannosyl phosphate = an alpha-D-Man-(1-&gt;2)-alpha-D-Man-(1-&gt;2)-alpha-D-Man-(1-&gt;3)-[alpha-D-Man-(1-&gt;2)-alpha-D-Man-(1-&gt;3)-[alpha-D-Man-(1-&gt;6)]-alpha-D-Man-(1-&gt;6)]-beta-D-Man-(1-&gt;4)-beta-D-GlcNAc-(1-&gt;4)-alpha-D-GlcNAc-diphospho-di-trans,poly-cis-dolichol + a di-trans,poly-cis-dolichyl phosphate + H(+)</text>
        <dbReference type="Rhea" id="RHEA:29535"/>
        <dbReference type="Rhea" id="RHEA-COMP:19498"/>
        <dbReference type="Rhea" id="RHEA-COMP:19501"/>
        <dbReference type="Rhea" id="RHEA-COMP:19518"/>
        <dbReference type="Rhea" id="RHEA-COMP:19519"/>
        <dbReference type="ChEBI" id="CHEBI:15378"/>
        <dbReference type="ChEBI" id="CHEBI:57683"/>
        <dbReference type="ChEBI" id="CHEBI:58211"/>
        <dbReference type="ChEBI" id="CHEBI:132517"/>
        <dbReference type="ChEBI" id="CHEBI:132519"/>
        <dbReference type="EC" id="2.4.1.260"/>
    </reaction>
    <physiologicalReaction direction="left-to-right" evidence="11">
        <dbReference type="Rhea" id="RHEA:29536"/>
    </physiologicalReaction>
</comment>
<sequence length="752" mass="84740">MARQLIDVILAGLLPLTILVHLYLAPYTKVEESFNIQAIHDTLIHGIPTRNATAFFNSHYDHFTFPGPVPRTFVGAVVMSGLTRPLQIILNLLSPGGVDKFTFQLAVRGVLGLLNAAALVHFKRAIDTAYGKVAGRWYIILQASQFHVMFYASRTLPNMFAFSITTLALSNLISAQAVAIRSQKSIKRRRLALYLLTASGIIFRSEIAILLAMQTLYLLVQGKTSLLNEVIPAGIFGLIIGLGVTVSVDSFFWQRFPLWPEFIGFVYNTIQGKSSDWGVSPWHYYFINAIPRLLLNPISWSLCVPLALVNRATLKTSLDIMIPLFAFVAIYSVLPHKEWRFIIYIIPGLTGVAAGGASWIWTRRSKSILYRLLSLGLIASTIASFVGSFSLLYISSLNYPGGEAFTRLHELVPSGQQTPIRVYMDNLSCQTGVTRFLEKDAGSRFVYDKTEDEKTLLDPAFWQQFDYVLAESPERIIGSWEVADVVHGYSGVGLGNLAGKQDSAPALSTRGFIARPLNKILGVYNEVARVASQKVTGGRWPVVKMAPKIHILKRQDVTNMAKPPTDPRLQRCLTRLEHLFASWEECNGKPDNHRKDDTEALFEDAYILPTKIFSLERKEQDIKNKLAKLDEVLESITARMNEVDLDEPQYNDLHQSREIKLEDKSGKSEEVVESIQARMDRFLLDDPYPLYQERNAGFEEHERLSEEHSSVLAEMAKSKETSDKAMETNMEILEERHELEWFGRILDHIEPS</sequence>
<feature type="transmembrane region" description="Helical" evidence="12">
    <location>
        <begin position="368"/>
        <end position="394"/>
    </location>
</feature>
<name>A0A4S9PS70_AURPU</name>
<comment type="function">
    <text evidence="10">Mannosyltransferase that operates in the biosynthetic pathway of dolichol-linked oligosaccharides, the glycan precursors employed in protein asparagine (N)-glycosylation. The assembly of dolichol-linked oligosaccharides begins on the cytosolic side of the endoplasmic reticulum membrane and finishes in its lumen. The sequential addition of sugars to dolichol pyrophosphate produces dolichol-linked oligosaccharides containing fourteen sugars, including two GlcNAcs, nine mannoses and three glucoses. Once assembled, the oligosaccharide is transferred from the lipid to nascent proteins by oligosaccharyltransferases. In the lumen of the endoplasmic reticulum, adds the eighth mannose residue in an alpha-1,6 linkage onto Man(7)GlcNAc(2)-PP-dolichol to produce Man(8)GlcNAc(2)-PP-dolichol.</text>
</comment>
<evidence type="ECO:0000256" key="1">
    <source>
        <dbReference type="ARBA" id="ARBA00004477"/>
    </source>
</evidence>
<accession>A0A4S9PS70</accession>
<dbReference type="EC" id="2.4.1.-" evidence="12"/>
<evidence type="ECO:0000256" key="5">
    <source>
        <dbReference type="ARBA" id="ARBA00022679"/>
    </source>
</evidence>
<feature type="transmembrane region" description="Helical" evidence="12">
    <location>
        <begin position="233"/>
        <end position="253"/>
    </location>
</feature>
<dbReference type="GO" id="GO:0005789">
    <property type="term" value="C:endoplasmic reticulum membrane"/>
    <property type="evidence" value="ECO:0007669"/>
    <property type="project" value="UniProtKB-SubCell"/>
</dbReference>
<evidence type="ECO:0000256" key="7">
    <source>
        <dbReference type="ARBA" id="ARBA00022824"/>
    </source>
</evidence>
<protein>
    <recommendedName>
        <fullName evidence="12">Mannosyltransferase</fullName>
        <ecNumber evidence="12">2.4.1.-</ecNumber>
    </recommendedName>
</protein>
<evidence type="ECO:0000256" key="6">
    <source>
        <dbReference type="ARBA" id="ARBA00022692"/>
    </source>
</evidence>